<protein>
    <submittedName>
        <fullName evidence="1">Uncharacterized protein</fullName>
    </submittedName>
</protein>
<dbReference type="AlphaFoldDB" id="A0A0A0K568"/>
<organism evidence="1 2">
    <name type="scientific">Cucumis sativus</name>
    <name type="common">Cucumber</name>
    <dbReference type="NCBI Taxonomy" id="3659"/>
    <lineage>
        <taxon>Eukaryota</taxon>
        <taxon>Viridiplantae</taxon>
        <taxon>Streptophyta</taxon>
        <taxon>Embryophyta</taxon>
        <taxon>Tracheophyta</taxon>
        <taxon>Spermatophyta</taxon>
        <taxon>Magnoliopsida</taxon>
        <taxon>eudicotyledons</taxon>
        <taxon>Gunneridae</taxon>
        <taxon>Pentapetalae</taxon>
        <taxon>rosids</taxon>
        <taxon>fabids</taxon>
        <taxon>Cucurbitales</taxon>
        <taxon>Cucurbitaceae</taxon>
        <taxon>Benincaseae</taxon>
        <taxon>Cucumis</taxon>
    </lineage>
</organism>
<reference evidence="1 2" key="3">
    <citation type="journal article" date="2010" name="BMC Genomics">
        <title>Transcriptome sequencing and comparative analysis of cucumber flowers with different sex types.</title>
        <authorList>
            <person name="Guo S."/>
            <person name="Zheng Y."/>
            <person name="Joung J.G."/>
            <person name="Liu S."/>
            <person name="Zhang Z."/>
            <person name="Crasta O.R."/>
            <person name="Sobral B.W."/>
            <person name="Xu Y."/>
            <person name="Huang S."/>
            <person name="Fei Z."/>
        </authorList>
    </citation>
    <scope>NUCLEOTIDE SEQUENCE [LARGE SCALE GENOMIC DNA]</scope>
    <source>
        <strain evidence="2">cv. 9930</strain>
    </source>
</reference>
<sequence>MSRKATAMPHMKSATTSVKVRQGYFSGRRSLPRRKIFPPTDVMERFDDADVKEGFNGTNVAVGLCDVGVAVGFCGANVAESFYDAGVV</sequence>
<reference evidence="1 2" key="4">
    <citation type="journal article" date="2011" name="BMC Genomics">
        <title>RNA-Seq improves annotation of protein-coding genes in the cucumber genome.</title>
        <authorList>
            <person name="Li Z."/>
            <person name="Zhang Z."/>
            <person name="Yan P."/>
            <person name="Huang S."/>
            <person name="Fei Z."/>
            <person name="Lin K."/>
        </authorList>
    </citation>
    <scope>NUCLEOTIDE SEQUENCE [LARGE SCALE GENOMIC DNA]</scope>
    <source>
        <strain evidence="2">cv. 9930</strain>
    </source>
</reference>
<evidence type="ECO:0000313" key="2">
    <source>
        <dbReference type="Proteomes" id="UP000029981"/>
    </source>
</evidence>
<gene>
    <name evidence="1" type="ORF">Csa_7G162530</name>
</gene>
<name>A0A0A0K568_CUCSA</name>
<proteinExistence type="predicted"/>
<reference evidence="1 2" key="2">
    <citation type="journal article" date="2009" name="PLoS ONE">
        <title>An integrated genetic and cytogenetic map of the cucumber genome.</title>
        <authorList>
            <person name="Ren Y."/>
            <person name="Zhang Z."/>
            <person name="Liu J."/>
            <person name="Staub J.E."/>
            <person name="Han Y."/>
            <person name="Cheng Z."/>
            <person name="Li X."/>
            <person name="Lu J."/>
            <person name="Miao H."/>
            <person name="Kang H."/>
            <person name="Xie B."/>
            <person name="Gu X."/>
            <person name="Wang X."/>
            <person name="Du Y."/>
            <person name="Jin W."/>
            <person name="Huang S."/>
        </authorList>
    </citation>
    <scope>NUCLEOTIDE SEQUENCE [LARGE SCALE GENOMIC DNA]</scope>
    <source>
        <strain evidence="2">cv. 9930</strain>
    </source>
</reference>
<dbReference type="Proteomes" id="UP000029981">
    <property type="component" value="Chromosome 7"/>
</dbReference>
<evidence type="ECO:0000313" key="1">
    <source>
        <dbReference type="EMBL" id="KGN44069.1"/>
    </source>
</evidence>
<accession>A0A0A0K568</accession>
<keyword evidence="2" id="KW-1185">Reference proteome</keyword>
<dbReference type="EMBL" id="CM002928">
    <property type="protein sequence ID" value="KGN44069.1"/>
    <property type="molecule type" value="Genomic_DNA"/>
</dbReference>
<reference evidence="1 2" key="1">
    <citation type="journal article" date="2009" name="Nat. Genet.">
        <title>The genome of the cucumber, Cucumis sativus L.</title>
        <authorList>
            <person name="Huang S."/>
            <person name="Li R."/>
            <person name="Zhang Z."/>
            <person name="Li L."/>
            <person name="Gu X."/>
            <person name="Fan W."/>
            <person name="Lucas W.J."/>
            <person name="Wang X."/>
            <person name="Xie B."/>
            <person name="Ni P."/>
            <person name="Ren Y."/>
            <person name="Zhu H."/>
            <person name="Li J."/>
            <person name="Lin K."/>
            <person name="Jin W."/>
            <person name="Fei Z."/>
            <person name="Li G."/>
            <person name="Staub J."/>
            <person name="Kilian A."/>
            <person name="van der Vossen E.A."/>
            <person name="Wu Y."/>
            <person name="Guo J."/>
            <person name="He J."/>
            <person name="Jia Z."/>
            <person name="Ren Y."/>
            <person name="Tian G."/>
            <person name="Lu Y."/>
            <person name="Ruan J."/>
            <person name="Qian W."/>
            <person name="Wang M."/>
            <person name="Huang Q."/>
            <person name="Li B."/>
            <person name="Xuan Z."/>
            <person name="Cao J."/>
            <person name="Asan"/>
            <person name="Wu Z."/>
            <person name="Zhang J."/>
            <person name="Cai Q."/>
            <person name="Bai Y."/>
            <person name="Zhao B."/>
            <person name="Han Y."/>
            <person name="Li Y."/>
            <person name="Li X."/>
            <person name="Wang S."/>
            <person name="Shi Q."/>
            <person name="Liu S."/>
            <person name="Cho W.K."/>
            <person name="Kim J.Y."/>
            <person name="Xu Y."/>
            <person name="Heller-Uszynska K."/>
            <person name="Miao H."/>
            <person name="Cheng Z."/>
            <person name="Zhang S."/>
            <person name="Wu J."/>
            <person name="Yang Y."/>
            <person name="Kang H."/>
            <person name="Li M."/>
            <person name="Liang H."/>
            <person name="Ren X."/>
            <person name="Shi Z."/>
            <person name="Wen M."/>
            <person name="Jian M."/>
            <person name="Yang H."/>
            <person name="Zhang G."/>
            <person name="Yang Z."/>
            <person name="Chen R."/>
            <person name="Liu S."/>
            <person name="Li J."/>
            <person name="Ma L."/>
            <person name="Liu H."/>
            <person name="Zhou Y."/>
            <person name="Zhao J."/>
            <person name="Fang X."/>
            <person name="Li G."/>
            <person name="Fang L."/>
            <person name="Li Y."/>
            <person name="Liu D."/>
            <person name="Zheng H."/>
            <person name="Zhang Y."/>
            <person name="Qin N."/>
            <person name="Li Z."/>
            <person name="Yang G."/>
            <person name="Yang S."/>
            <person name="Bolund L."/>
            <person name="Kristiansen K."/>
            <person name="Zheng H."/>
            <person name="Li S."/>
            <person name="Zhang X."/>
            <person name="Yang H."/>
            <person name="Wang J."/>
            <person name="Sun R."/>
            <person name="Zhang B."/>
            <person name="Jiang S."/>
            <person name="Wang J."/>
            <person name="Du Y."/>
            <person name="Li S."/>
        </authorList>
    </citation>
    <scope>NUCLEOTIDE SEQUENCE [LARGE SCALE GENOMIC DNA]</scope>
    <source>
        <strain evidence="2">cv. 9930</strain>
    </source>
</reference>
<dbReference type="Gramene" id="KGN44069">
    <property type="protein sequence ID" value="KGN44069"/>
    <property type="gene ID" value="Csa_7G162530"/>
</dbReference>